<dbReference type="AlphaFoldDB" id="A0A7T8BA63"/>
<dbReference type="InterPro" id="IPR010412">
    <property type="entry name" value="DUF1007"/>
</dbReference>
<feature type="signal peptide" evidence="1">
    <location>
        <begin position="1"/>
        <end position="24"/>
    </location>
</feature>
<reference evidence="2" key="1">
    <citation type="submission" date="2021-01" db="EMBL/GenBank/DDBJ databases">
        <title>Description of Breznakiella homolactica.</title>
        <authorList>
            <person name="Song Y."/>
            <person name="Brune A."/>
        </authorList>
    </citation>
    <scope>NUCLEOTIDE SEQUENCE</scope>
    <source>
        <strain evidence="2">RmG30</strain>
    </source>
</reference>
<organism evidence="2 3">
    <name type="scientific">Breznakiella homolactica</name>
    <dbReference type="NCBI Taxonomy" id="2798577"/>
    <lineage>
        <taxon>Bacteria</taxon>
        <taxon>Pseudomonadati</taxon>
        <taxon>Spirochaetota</taxon>
        <taxon>Spirochaetia</taxon>
        <taxon>Spirochaetales</taxon>
        <taxon>Breznakiellaceae</taxon>
        <taxon>Breznakiella</taxon>
    </lineage>
</organism>
<feature type="chain" id="PRO_5031511252" evidence="1">
    <location>
        <begin position="25"/>
        <end position="215"/>
    </location>
</feature>
<gene>
    <name evidence="2" type="ORF">JFL75_05315</name>
</gene>
<accession>A0A7T8BA63</accession>
<evidence type="ECO:0000313" key="3">
    <source>
        <dbReference type="Proteomes" id="UP000595917"/>
    </source>
</evidence>
<dbReference type="Proteomes" id="UP000595917">
    <property type="component" value="Chromosome"/>
</dbReference>
<dbReference type="KEGG" id="bhc:JFL75_05315"/>
<evidence type="ECO:0000256" key="1">
    <source>
        <dbReference type="SAM" id="SignalP"/>
    </source>
</evidence>
<dbReference type="EMBL" id="CP067089">
    <property type="protein sequence ID" value="QQO10339.1"/>
    <property type="molecule type" value="Genomic_DNA"/>
</dbReference>
<sequence length="215" mass="25206">MIIRHRKKIIAAVLFLLAPVFVFAHPHMFLESKVEFEYSGEECTGFWLEWTFDPYFSASIIQECDKDRNKRFSAEEAEYVYSYGFINLRKYGYFIYLRSGDNRVNPEGVEQFTPSIRNDRLVYRFFVNLKGKGYGKDFSVAIFDSTYFCAVRYPESGVVTVRQNGPGAAPRWERGENKKYPVYYNPFGASNDMTIYTAWRPGLETAYPDEIRVFF</sequence>
<proteinExistence type="predicted"/>
<dbReference type="Pfam" id="PF06226">
    <property type="entry name" value="DUF1007"/>
    <property type="match status" value="1"/>
</dbReference>
<evidence type="ECO:0000313" key="2">
    <source>
        <dbReference type="EMBL" id="QQO10339.1"/>
    </source>
</evidence>
<dbReference type="RefSeq" id="WP_215627643.1">
    <property type="nucleotide sequence ID" value="NZ_CP067089.2"/>
</dbReference>
<protein>
    <submittedName>
        <fullName evidence="2">DUF1007 family protein</fullName>
    </submittedName>
</protein>
<name>A0A7T8BA63_9SPIR</name>
<keyword evidence="3" id="KW-1185">Reference proteome</keyword>
<keyword evidence="1" id="KW-0732">Signal</keyword>